<evidence type="ECO:0000313" key="3">
    <source>
        <dbReference type="Proteomes" id="UP000006352"/>
    </source>
</evidence>
<reference evidence="2 3" key="1">
    <citation type="journal article" date="2012" name="Appl. Environ. Microbiol.">
        <title>Short-read sequencing for genomic analysis of the brown rot fungus Fibroporia radiculosa.</title>
        <authorList>
            <person name="Tang J.D."/>
            <person name="Perkins A.D."/>
            <person name="Sonstegard T.S."/>
            <person name="Schroeder S.G."/>
            <person name="Burgess S.C."/>
            <person name="Diehl S.V."/>
        </authorList>
    </citation>
    <scope>NUCLEOTIDE SEQUENCE [LARGE SCALE GENOMIC DNA]</scope>
    <source>
        <strain evidence="2 3">TFFH 294</strain>
    </source>
</reference>
<dbReference type="RefSeq" id="XP_012185969.1">
    <property type="nucleotide sequence ID" value="XM_012330579.1"/>
</dbReference>
<evidence type="ECO:0000256" key="1">
    <source>
        <dbReference type="SAM" id="MobiDB-lite"/>
    </source>
</evidence>
<sequence length="156" mass="17133">MTAAHSSACTLVGSPCNLPARGPLSDAAPERALRASDWKPLRKLGKIMFLVEDRQTRARLKVVQKRDMPRRPRAARDAPRASSASARRCTTRTAPTYLLTVRRRPISLACACPDRVLSPSPPKNSEYMPSGDLDAKIQHAVQLVCPRPPPARTARC</sequence>
<dbReference type="GeneID" id="24101586"/>
<dbReference type="AlphaFoldDB" id="J4ICM8"/>
<dbReference type="EMBL" id="HE797451">
    <property type="protein sequence ID" value="CCM06686.1"/>
    <property type="molecule type" value="Genomic_DNA"/>
</dbReference>
<dbReference type="Proteomes" id="UP000006352">
    <property type="component" value="Unassembled WGS sequence"/>
</dbReference>
<protein>
    <submittedName>
        <fullName evidence="2">Uncharacterized protein</fullName>
    </submittedName>
</protein>
<name>J4ICM8_9APHY</name>
<dbReference type="HOGENOM" id="CLU_1686603_0_0_1"/>
<feature type="compositionally biased region" description="Basic and acidic residues" evidence="1">
    <location>
        <begin position="64"/>
        <end position="79"/>
    </location>
</feature>
<proteinExistence type="predicted"/>
<evidence type="ECO:0000313" key="2">
    <source>
        <dbReference type="EMBL" id="CCM06686.1"/>
    </source>
</evidence>
<accession>J4ICM8</accession>
<feature type="region of interest" description="Disordered" evidence="1">
    <location>
        <begin position="62"/>
        <end position="89"/>
    </location>
</feature>
<dbReference type="InParanoid" id="J4ICM8"/>
<organism evidence="2 3">
    <name type="scientific">Fibroporia radiculosa</name>
    <dbReference type="NCBI Taxonomy" id="599839"/>
    <lineage>
        <taxon>Eukaryota</taxon>
        <taxon>Fungi</taxon>
        <taxon>Dikarya</taxon>
        <taxon>Basidiomycota</taxon>
        <taxon>Agaricomycotina</taxon>
        <taxon>Agaricomycetes</taxon>
        <taxon>Polyporales</taxon>
        <taxon>Fibroporiaceae</taxon>
        <taxon>Fibroporia</taxon>
    </lineage>
</organism>
<feature type="compositionally biased region" description="Low complexity" evidence="1">
    <location>
        <begin position="80"/>
        <end position="89"/>
    </location>
</feature>
<keyword evidence="3" id="KW-1185">Reference proteome</keyword>
<gene>
    <name evidence="2" type="ORF">FIBRA_08973</name>
</gene>